<feature type="active site" evidence="7">
    <location>
        <position position="79"/>
    </location>
</feature>
<dbReference type="Gene3D" id="3.40.50.150">
    <property type="entry name" value="Vaccinia Virus protein VP39"/>
    <property type="match status" value="1"/>
</dbReference>
<dbReference type="SUPFAM" id="SSF53335">
    <property type="entry name" value="S-adenosyl-L-methionine-dependent methyltransferases"/>
    <property type="match status" value="1"/>
</dbReference>
<sequence length="335" mass="37762">MPPIRAIEFYSGIGGLHEALKRASVQSRVVAAFEWDPSAAAVYEYNYGKGIVHKKDISKLQPEDLEIFGANTWLASPSCQPYTVLGLGKGAADPRAASFLHLMNVVLEAMVERQTNPEYILVENVAGFETSDTRTDVLGLLHRLGYHTMEFLLTPRQCGIPNSRLRYYLVARRSSFEEVEQTTTIFNHIPGKMEQEENSSFVGLISEYLDEGVDQATVIPDRVLERWGRLFDIVKPSSNNTCCFTRGYTHFIEGTGSILQGSESLEQGVSDAVSHLHQLELRYFSPEELLRLFSISTRDRKLVWPNFITQKTKYRLIGNSINVAVVCRVIEFLCS</sequence>
<dbReference type="HOGENOM" id="CLU_049101_0_0_1"/>
<keyword evidence="3 7" id="KW-0949">S-adenosyl-L-methionine</keyword>
<keyword evidence="1 7" id="KW-0489">Methyltransferase</keyword>
<dbReference type="GO" id="GO:0005634">
    <property type="term" value="C:nucleus"/>
    <property type="evidence" value="ECO:0007669"/>
    <property type="project" value="TreeGrafter"/>
</dbReference>
<evidence type="ECO:0000256" key="4">
    <source>
        <dbReference type="ARBA" id="ARBA00039081"/>
    </source>
</evidence>
<dbReference type="STRING" id="933852.A0A0C2XZG9"/>
<keyword evidence="10" id="KW-1185">Reference proteome</keyword>
<protein>
    <recommendedName>
        <fullName evidence="5">tRNA (cytosine(38)-C(5))-methyltransferase</fullName>
        <ecNumber evidence="4">2.1.1.204</ecNumber>
    </recommendedName>
    <alternativeName>
        <fullName evidence="6">DNA (cytosine-5)-methyltransferase-like protein 2</fullName>
    </alternativeName>
</protein>
<dbReference type="Pfam" id="PF00145">
    <property type="entry name" value="DNA_methylase"/>
    <property type="match status" value="1"/>
</dbReference>
<evidence type="ECO:0000313" key="10">
    <source>
        <dbReference type="Proteomes" id="UP000054097"/>
    </source>
</evidence>
<comment type="similarity">
    <text evidence="7 8">Belongs to the class I-like SAM-binding methyltransferase superfamily. C5-methyltransferase family.</text>
</comment>
<dbReference type="PANTHER" id="PTHR46098:SF1">
    <property type="entry name" value="TRNA (CYTOSINE(38)-C(5))-METHYLTRANSFERASE"/>
    <property type="match status" value="1"/>
</dbReference>
<organism evidence="9 10">
    <name type="scientific">Serendipita vermifera MAFF 305830</name>
    <dbReference type="NCBI Taxonomy" id="933852"/>
    <lineage>
        <taxon>Eukaryota</taxon>
        <taxon>Fungi</taxon>
        <taxon>Dikarya</taxon>
        <taxon>Basidiomycota</taxon>
        <taxon>Agaricomycotina</taxon>
        <taxon>Agaricomycetes</taxon>
        <taxon>Sebacinales</taxon>
        <taxon>Serendipitaceae</taxon>
        <taxon>Serendipita</taxon>
    </lineage>
</organism>
<gene>
    <name evidence="9" type="ORF">M408DRAFT_303367</name>
</gene>
<dbReference type="AlphaFoldDB" id="A0A0C2XZG9"/>
<dbReference type="InterPro" id="IPR031303">
    <property type="entry name" value="C5_meth_CS"/>
</dbReference>
<evidence type="ECO:0000256" key="6">
    <source>
        <dbReference type="ARBA" id="ARBA00042810"/>
    </source>
</evidence>
<evidence type="ECO:0000256" key="2">
    <source>
        <dbReference type="ARBA" id="ARBA00022679"/>
    </source>
</evidence>
<dbReference type="InterPro" id="IPR050750">
    <property type="entry name" value="C5-MTase"/>
</dbReference>
<dbReference type="Proteomes" id="UP000054097">
    <property type="component" value="Unassembled WGS sequence"/>
</dbReference>
<dbReference type="GO" id="GO:0032259">
    <property type="term" value="P:methylation"/>
    <property type="evidence" value="ECO:0007669"/>
    <property type="project" value="UniProtKB-KW"/>
</dbReference>
<evidence type="ECO:0000256" key="3">
    <source>
        <dbReference type="ARBA" id="ARBA00022691"/>
    </source>
</evidence>
<keyword evidence="2 7" id="KW-0808">Transferase</keyword>
<dbReference type="Gene3D" id="3.90.120.10">
    <property type="entry name" value="DNA Methylase, subunit A, domain 2"/>
    <property type="match status" value="1"/>
</dbReference>
<evidence type="ECO:0000256" key="5">
    <source>
        <dbReference type="ARBA" id="ARBA00039681"/>
    </source>
</evidence>
<evidence type="ECO:0000256" key="7">
    <source>
        <dbReference type="PROSITE-ProRule" id="PRU01016"/>
    </source>
</evidence>
<dbReference type="EMBL" id="KN824277">
    <property type="protein sequence ID" value="KIM34257.1"/>
    <property type="molecule type" value="Genomic_DNA"/>
</dbReference>
<dbReference type="PANTHER" id="PTHR46098">
    <property type="entry name" value="TRNA (CYTOSINE(38)-C(5))-METHYLTRANSFERASE"/>
    <property type="match status" value="1"/>
</dbReference>
<dbReference type="PROSITE" id="PS00095">
    <property type="entry name" value="C5_MTASE_2"/>
    <property type="match status" value="1"/>
</dbReference>
<evidence type="ECO:0000256" key="8">
    <source>
        <dbReference type="RuleBase" id="RU000416"/>
    </source>
</evidence>
<reference evidence="10" key="2">
    <citation type="submission" date="2015-01" db="EMBL/GenBank/DDBJ databases">
        <title>Evolutionary Origins and Diversification of the Mycorrhizal Mutualists.</title>
        <authorList>
            <consortium name="DOE Joint Genome Institute"/>
            <consortium name="Mycorrhizal Genomics Consortium"/>
            <person name="Kohler A."/>
            <person name="Kuo A."/>
            <person name="Nagy L.G."/>
            <person name="Floudas D."/>
            <person name="Copeland A."/>
            <person name="Barry K.W."/>
            <person name="Cichocki N."/>
            <person name="Veneault-Fourrey C."/>
            <person name="LaButti K."/>
            <person name="Lindquist E.A."/>
            <person name="Lipzen A."/>
            <person name="Lundell T."/>
            <person name="Morin E."/>
            <person name="Murat C."/>
            <person name="Riley R."/>
            <person name="Ohm R."/>
            <person name="Sun H."/>
            <person name="Tunlid A."/>
            <person name="Henrissat B."/>
            <person name="Grigoriev I.V."/>
            <person name="Hibbett D.S."/>
            <person name="Martin F."/>
        </authorList>
    </citation>
    <scope>NUCLEOTIDE SEQUENCE [LARGE SCALE GENOMIC DNA]</scope>
    <source>
        <strain evidence="10">MAFF 305830</strain>
    </source>
</reference>
<dbReference type="OrthoDB" id="414133at2759"/>
<dbReference type="PROSITE" id="PS51679">
    <property type="entry name" value="SAM_MT_C5"/>
    <property type="match status" value="1"/>
</dbReference>
<dbReference type="InterPro" id="IPR001525">
    <property type="entry name" value="C5_MeTfrase"/>
</dbReference>
<proteinExistence type="inferred from homology"/>
<evidence type="ECO:0000313" key="9">
    <source>
        <dbReference type="EMBL" id="KIM34257.1"/>
    </source>
</evidence>
<evidence type="ECO:0000256" key="1">
    <source>
        <dbReference type="ARBA" id="ARBA00022603"/>
    </source>
</evidence>
<dbReference type="EC" id="2.1.1.204" evidence="4"/>
<name>A0A0C2XZG9_SERVB</name>
<dbReference type="InterPro" id="IPR029063">
    <property type="entry name" value="SAM-dependent_MTases_sf"/>
</dbReference>
<dbReference type="GO" id="GO:0008168">
    <property type="term" value="F:methyltransferase activity"/>
    <property type="evidence" value="ECO:0007669"/>
    <property type="project" value="UniProtKB-KW"/>
</dbReference>
<accession>A0A0C2XZG9</accession>
<dbReference type="PRINTS" id="PR00105">
    <property type="entry name" value="C5METTRFRASE"/>
</dbReference>
<dbReference type="NCBIfam" id="TIGR00675">
    <property type="entry name" value="dcm"/>
    <property type="match status" value="1"/>
</dbReference>
<reference evidence="9 10" key="1">
    <citation type="submission" date="2014-04" db="EMBL/GenBank/DDBJ databases">
        <authorList>
            <consortium name="DOE Joint Genome Institute"/>
            <person name="Kuo A."/>
            <person name="Zuccaro A."/>
            <person name="Kohler A."/>
            <person name="Nagy L.G."/>
            <person name="Floudas D."/>
            <person name="Copeland A."/>
            <person name="Barry K.W."/>
            <person name="Cichocki N."/>
            <person name="Veneault-Fourrey C."/>
            <person name="LaButti K."/>
            <person name="Lindquist E.A."/>
            <person name="Lipzen A."/>
            <person name="Lundell T."/>
            <person name="Morin E."/>
            <person name="Murat C."/>
            <person name="Sun H."/>
            <person name="Tunlid A."/>
            <person name="Henrissat B."/>
            <person name="Grigoriev I.V."/>
            <person name="Hibbett D.S."/>
            <person name="Martin F."/>
            <person name="Nordberg H.P."/>
            <person name="Cantor M.N."/>
            <person name="Hua S.X."/>
        </authorList>
    </citation>
    <scope>NUCLEOTIDE SEQUENCE [LARGE SCALE GENOMIC DNA]</scope>
    <source>
        <strain evidence="9 10">MAFF 305830</strain>
    </source>
</reference>